<evidence type="ECO:0000313" key="14">
    <source>
        <dbReference type="EMBL" id="CAD7273442.1"/>
    </source>
</evidence>
<dbReference type="CDD" id="cd00513">
    <property type="entry name" value="Ribosomal_L32_L32e"/>
    <property type="match status" value="1"/>
</dbReference>
<keyword evidence="8" id="KW-0687">Ribonucleoprotein</keyword>
<comment type="subunit">
    <text evidence="12">Component of the translation initiation factor 2B (eIF2B) complex which is a heterodecamer of two sets of five different subunits: alpha, beta, gamma, delta and epsilon. Subunits alpha, beta and delta comprise a regulatory subcomplex and subunits epsilon and gamma comprise a catalytic subcomplex. Within the complex, the hexameric regulatory complex resides at the center, with the two heterodimeric catalytic subcomplexes bound on opposite sides.</text>
</comment>
<dbReference type="Gene3D" id="3.90.550.10">
    <property type="entry name" value="Spore Coat Polysaccharide Biosynthesis Protein SpsA, Chain A"/>
    <property type="match status" value="1"/>
</dbReference>
<dbReference type="PANTHER" id="PTHR45989:SF1">
    <property type="entry name" value="TRANSLATION INITIATION FACTOR EIF-2B SUBUNIT GAMMA"/>
    <property type="match status" value="1"/>
</dbReference>
<dbReference type="InterPro" id="IPR001515">
    <property type="entry name" value="Ribosomal_eL32"/>
</dbReference>
<evidence type="ECO:0000256" key="9">
    <source>
        <dbReference type="ARBA" id="ARBA00044196"/>
    </source>
</evidence>
<evidence type="ECO:0000256" key="12">
    <source>
        <dbReference type="ARBA" id="ARBA00046432"/>
    </source>
</evidence>
<dbReference type="Proteomes" id="UP000678499">
    <property type="component" value="Unassembled WGS sequence"/>
</dbReference>
<dbReference type="AlphaFoldDB" id="A0A7R9GA37"/>
<comment type="similarity">
    <text evidence="2">Belongs to the eIF-2B gamma/epsilon subunits family.</text>
</comment>
<dbReference type="EMBL" id="CAJPEX010000131">
    <property type="protein sequence ID" value="CAG0913594.1"/>
    <property type="molecule type" value="Genomic_DNA"/>
</dbReference>
<dbReference type="InterPro" id="IPR005835">
    <property type="entry name" value="NTP_transferase_dom"/>
</dbReference>
<keyword evidence="6" id="KW-0648">Protein biosynthesis</keyword>
<evidence type="ECO:0000256" key="1">
    <source>
        <dbReference type="ARBA" id="ARBA00004514"/>
    </source>
</evidence>
<dbReference type="GO" id="GO:0003743">
    <property type="term" value="F:translation initiation factor activity"/>
    <property type="evidence" value="ECO:0007669"/>
    <property type="project" value="UniProtKB-KW"/>
</dbReference>
<feature type="domain" description="Nucleotidyl transferase" evidence="13">
    <location>
        <begin position="9"/>
        <end position="141"/>
    </location>
</feature>
<dbReference type="GO" id="GO:0005851">
    <property type="term" value="C:eukaryotic translation initiation factor 2B complex"/>
    <property type="evidence" value="ECO:0007669"/>
    <property type="project" value="TreeGrafter"/>
</dbReference>
<dbReference type="PANTHER" id="PTHR45989">
    <property type="entry name" value="TRANSLATION INITIATION FACTOR EIF-2B SUBUNIT GAMMA"/>
    <property type="match status" value="1"/>
</dbReference>
<evidence type="ECO:0000256" key="3">
    <source>
        <dbReference type="ARBA" id="ARBA00008431"/>
    </source>
</evidence>
<dbReference type="SUPFAM" id="SSF52042">
    <property type="entry name" value="Ribosomal protein L32e"/>
    <property type="match status" value="1"/>
</dbReference>
<evidence type="ECO:0000256" key="2">
    <source>
        <dbReference type="ARBA" id="ARBA00007878"/>
    </source>
</evidence>
<dbReference type="Pfam" id="PF01655">
    <property type="entry name" value="Ribosomal_L32e"/>
    <property type="match status" value="1"/>
</dbReference>
<organism evidence="14">
    <name type="scientific">Notodromas monacha</name>
    <dbReference type="NCBI Taxonomy" id="399045"/>
    <lineage>
        <taxon>Eukaryota</taxon>
        <taxon>Metazoa</taxon>
        <taxon>Ecdysozoa</taxon>
        <taxon>Arthropoda</taxon>
        <taxon>Crustacea</taxon>
        <taxon>Oligostraca</taxon>
        <taxon>Ostracoda</taxon>
        <taxon>Podocopa</taxon>
        <taxon>Podocopida</taxon>
        <taxon>Cypridocopina</taxon>
        <taxon>Cypridoidea</taxon>
        <taxon>Cyprididae</taxon>
        <taxon>Notodromas</taxon>
    </lineage>
</organism>
<reference evidence="14" key="1">
    <citation type="submission" date="2020-11" db="EMBL/GenBank/DDBJ databases">
        <authorList>
            <person name="Tran Van P."/>
        </authorList>
    </citation>
    <scope>NUCLEOTIDE SEQUENCE</scope>
</reference>
<dbReference type="SMART" id="SM01393">
    <property type="entry name" value="Ribosomal_L32e"/>
    <property type="match status" value="1"/>
</dbReference>
<evidence type="ECO:0000256" key="5">
    <source>
        <dbReference type="ARBA" id="ARBA00022540"/>
    </source>
</evidence>
<accession>A0A7R9GA37</accession>
<evidence type="ECO:0000256" key="4">
    <source>
        <dbReference type="ARBA" id="ARBA00022490"/>
    </source>
</evidence>
<keyword evidence="15" id="KW-1185">Reference proteome</keyword>
<evidence type="ECO:0000256" key="6">
    <source>
        <dbReference type="ARBA" id="ARBA00022917"/>
    </source>
</evidence>
<dbReference type="Gene3D" id="2.160.10.10">
    <property type="entry name" value="Hexapeptide repeat proteins"/>
    <property type="match status" value="1"/>
</dbReference>
<dbReference type="GO" id="GO:1990904">
    <property type="term" value="C:ribonucleoprotein complex"/>
    <property type="evidence" value="ECO:0007669"/>
    <property type="project" value="UniProtKB-KW"/>
</dbReference>
<dbReference type="GO" id="GO:0005840">
    <property type="term" value="C:ribosome"/>
    <property type="evidence" value="ECO:0007669"/>
    <property type="project" value="UniProtKB-KW"/>
</dbReference>
<comment type="subcellular location">
    <subcellularLocation>
        <location evidence="1">Cytoplasm</location>
        <location evidence="1">Cytosol</location>
    </subcellularLocation>
</comment>
<dbReference type="GO" id="GO:0005829">
    <property type="term" value="C:cytosol"/>
    <property type="evidence" value="ECO:0007669"/>
    <property type="project" value="UniProtKB-SubCell"/>
</dbReference>
<gene>
    <name evidence="14" type="ORF">NMOB1V02_LOCUS1331</name>
</gene>
<dbReference type="InterPro" id="IPR029044">
    <property type="entry name" value="Nucleotide-diphossugar_trans"/>
</dbReference>
<comment type="function">
    <text evidence="11">Acts as a component of the translation initiation factor 2B (eIF2B) complex, which catalyzes the exchange of GDP for GTP on the eukaryotic initiation factor 2 (eIF2) complex gamma subunit. Its guanine nucleotide exchange factor activity is repressed when bound to eIF2 complex phosphorylated on the alpha subunit, thereby limiting the amount of methionyl-initiator methionine tRNA available to the ribosome and consequently global translation is repressed.</text>
</comment>
<dbReference type="GO" id="GO:0005085">
    <property type="term" value="F:guanyl-nucleotide exchange factor activity"/>
    <property type="evidence" value="ECO:0007669"/>
    <property type="project" value="TreeGrafter"/>
</dbReference>
<dbReference type="OrthoDB" id="10250549at2759"/>
<dbReference type="PROSITE" id="PS00580">
    <property type="entry name" value="RIBOSOMAL_L32E"/>
    <property type="match status" value="1"/>
</dbReference>
<evidence type="ECO:0000256" key="11">
    <source>
        <dbReference type="ARBA" id="ARBA00045373"/>
    </source>
</evidence>
<dbReference type="InterPro" id="IPR051960">
    <property type="entry name" value="eIF2B_gamma"/>
</dbReference>
<name>A0A7R9GA37_9CRUS</name>
<dbReference type="EMBL" id="OA882168">
    <property type="protein sequence ID" value="CAD7273442.1"/>
    <property type="molecule type" value="Genomic_DNA"/>
</dbReference>
<comment type="similarity">
    <text evidence="3">Belongs to the eukaryotic ribosomal protein eL32 family.</text>
</comment>
<evidence type="ECO:0000259" key="13">
    <source>
        <dbReference type="Pfam" id="PF00483"/>
    </source>
</evidence>
<evidence type="ECO:0000256" key="7">
    <source>
        <dbReference type="ARBA" id="ARBA00022980"/>
    </source>
</evidence>
<sequence length="568" mass="63582">MGQSPGFEVVILAGGKGSRLGELAVVKEKPLLPIANRPMIYYPLKLAQDAGFPSVHVICQESVKTSIKAIPGKFGLTLELICHCLASDTDFGTVDALKQISTSLSAPELIILSCDLITTVPLRKLVNEHAVRESAITALFTRNVDPQDNVVPGQKAKFVPENDLIGIDEETGRLVFMTSKADLEETFPVRIAEISAYPKLWVSSSLADAHAYIFKRWVFDYLVSSNLSMLKAEFIPHVVRKQFEKPTSFKDFADNTRDEVGNGRSSLASADIFPFVPRERETEELREMSALWEYAGNRLRKHLDAVNKIRCYACIVDSELCIRGNNLLTYLKANLEASTVLKRSDPSFEPIHPSVNASSRLRQQLASSCIVGDETSIADKVSAKRSVIGSKCKLEDKSKIVDSLLADECLIEGSCGGFESKFYSADLISCERVKMAIVPGKKPKIVKKRTKHFTRHQSDRYVKVKSNWRKPRGIDNRVRRKFKGQYKMPKIGYGSARATRHMLPDGFRKVVVNNVRELEVLMMQNKKYCAEIAHAVSSKKRKLIVERAQQLAIKVTNPNARLRGEEHE</sequence>
<dbReference type="Pfam" id="PF00483">
    <property type="entry name" value="NTP_transferase"/>
    <property type="match status" value="1"/>
</dbReference>
<protein>
    <recommendedName>
        <fullName evidence="9">Translation initiation factor eIF2B subunit gamma</fullName>
    </recommendedName>
    <alternativeName>
        <fullName evidence="10">eIF2B GDP-GTP exchange factor subunit gamma</fullName>
    </alternativeName>
</protein>
<evidence type="ECO:0000256" key="8">
    <source>
        <dbReference type="ARBA" id="ARBA00023274"/>
    </source>
</evidence>
<dbReference type="InterPro" id="IPR036351">
    <property type="entry name" value="Ribosomal_eL32_sf"/>
</dbReference>
<dbReference type="InterPro" id="IPR018263">
    <property type="entry name" value="Ribosomal_eL32_CS"/>
</dbReference>
<evidence type="ECO:0000313" key="15">
    <source>
        <dbReference type="Proteomes" id="UP000678499"/>
    </source>
</evidence>
<proteinExistence type="inferred from homology"/>
<dbReference type="SUPFAM" id="SSF53448">
    <property type="entry name" value="Nucleotide-diphospho-sugar transferases"/>
    <property type="match status" value="1"/>
</dbReference>
<dbReference type="GO" id="GO:0003735">
    <property type="term" value="F:structural constituent of ribosome"/>
    <property type="evidence" value="ECO:0007669"/>
    <property type="project" value="InterPro"/>
</dbReference>
<keyword evidence="7" id="KW-0689">Ribosomal protein</keyword>
<evidence type="ECO:0000256" key="10">
    <source>
        <dbReference type="ARBA" id="ARBA00044229"/>
    </source>
</evidence>
<keyword evidence="5" id="KW-0396">Initiation factor</keyword>
<dbReference type="GO" id="GO:0002183">
    <property type="term" value="P:cytoplasmic translational initiation"/>
    <property type="evidence" value="ECO:0007669"/>
    <property type="project" value="TreeGrafter"/>
</dbReference>
<keyword evidence="4" id="KW-0963">Cytoplasm</keyword>